<evidence type="ECO:0000256" key="2">
    <source>
        <dbReference type="ARBA" id="ARBA00022692"/>
    </source>
</evidence>
<feature type="transmembrane region" description="Helical" evidence="5">
    <location>
        <begin position="89"/>
        <end position="109"/>
    </location>
</feature>
<organism evidence="7 8">
    <name type="scientific">Chimaeribacter californicus</name>
    <dbReference type="NCBI Taxonomy" id="2060067"/>
    <lineage>
        <taxon>Bacteria</taxon>
        <taxon>Pseudomonadati</taxon>
        <taxon>Pseudomonadota</taxon>
        <taxon>Gammaproteobacteria</taxon>
        <taxon>Enterobacterales</taxon>
        <taxon>Yersiniaceae</taxon>
        <taxon>Chimaeribacter</taxon>
    </lineage>
</organism>
<dbReference type="OrthoDB" id="3701077at2"/>
<dbReference type="RefSeq" id="WP_101816896.1">
    <property type="nucleotide sequence ID" value="NZ_PJZF01000012.1"/>
</dbReference>
<accession>A0A2N5E2X5</accession>
<protein>
    <recommendedName>
        <fullName evidence="6">DUF202 domain-containing protein</fullName>
    </recommendedName>
</protein>
<keyword evidence="4 5" id="KW-0472">Membrane</keyword>
<feature type="transmembrane region" description="Helical" evidence="5">
    <location>
        <begin position="45"/>
        <end position="68"/>
    </location>
</feature>
<dbReference type="GO" id="GO:0012505">
    <property type="term" value="C:endomembrane system"/>
    <property type="evidence" value="ECO:0007669"/>
    <property type="project" value="UniProtKB-SubCell"/>
</dbReference>
<evidence type="ECO:0000259" key="6">
    <source>
        <dbReference type="Pfam" id="PF02656"/>
    </source>
</evidence>
<sequence length="120" mass="13430">MPDKRMQRRTQDPGLQPERTSLAWFRTLLGYSALLAQALRHSLPFAGWIFCLVFMGCSAAAMVIYYYARQRNLMDTAAGDITAACAVRAKWLIALAVGGLALLFAASHLRQLVLLWRITE</sequence>
<dbReference type="InterPro" id="IPR003807">
    <property type="entry name" value="DUF202"/>
</dbReference>
<reference evidence="7 8" key="1">
    <citation type="submission" date="2017-12" db="EMBL/GenBank/DDBJ databases">
        <title>Characterization of six clinical isolates of Enterochimera gen. nov., a novel genus of the Yersiniaciae family and the three species Enterochimera arupensis sp. nov., Enterochimera coloradensis sp. nov, and Enterochimera californica sp. nov.</title>
        <authorList>
            <person name="Rossi A."/>
            <person name="Fisher M."/>
        </authorList>
    </citation>
    <scope>NUCLEOTIDE SEQUENCE [LARGE SCALE GENOMIC DNA]</scope>
    <source>
        <strain evidence="8">2015-Iso6</strain>
    </source>
</reference>
<keyword evidence="2 5" id="KW-0812">Transmembrane</keyword>
<dbReference type="Pfam" id="PF02656">
    <property type="entry name" value="DUF202"/>
    <property type="match status" value="1"/>
</dbReference>
<keyword evidence="8" id="KW-1185">Reference proteome</keyword>
<comment type="subcellular location">
    <subcellularLocation>
        <location evidence="1">Endomembrane system</location>
        <topology evidence="1">Multi-pass membrane protein</topology>
    </subcellularLocation>
</comment>
<evidence type="ECO:0000256" key="4">
    <source>
        <dbReference type="ARBA" id="ARBA00023136"/>
    </source>
</evidence>
<dbReference type="EMBL" id="PJZF01000012">
    <property type="protein sequence ID" value="PLR35066.1"/>
    <property type="molecule type" value="Genomic_DNA"/>
</dbReference>
<feature type="domain" description="DUF202" evidence="6">
    <location>
        <begin position="12"/>
        <end position="67"/>
    </location>
</feature>
<evidence type="ECO:0000313" key="8">
    <source>
        <dbReference type="Proteomes" id="UP000234240"/>
    </source>
</evidence>
<evidence type="ECO:0000313" key="7">
    <source>
        <dbReference type="EMBL" id="PLR35066.1"/>
    </source>
</evidence>
<gene>
    <name evidence="7" type="ORF">CYR55_14290</name>
</gene>
<dbReference type="Proteomes" id="UP000234240">
    <property type="component" value="Unassembled WGS sequence"/>
</dbReference>
<feature type="transmembrane region" description="Helical" evidence="5">
    <location>
        <begin position="21"/>
        <end position="39"/>
    </location>
</feature>
<dbReference type="AlphaFoldDB" id="A0A2N5E2X5"/>
<comment type="caution">
    <text evidence="7">The sequence shown here is derived from an EMBL/GenBank/DDBJ whole genome shotgun (WGS) entry which is preliminary data.</text>
</comment>
<evidence type="ECO:0000256" key="5">
    <source>
        <dbReference type="SAM" id="Phobius"/>
    </source>
</evidence>
<name>A0A2N5E2X5_9GAMM</name>
<keyword evidence="3 5" id="KW-1133">Transmembrane helix</keyword>
<evidence type="ECO:0000256" key="3">
    <source>
        <dbReference type="ARBA" id="ARBA00022989"/>
    </source>
</evidence>
<evidence type="ECO:0000256" key="1">
    <source>
        <dbReference type="ARBA" id="ARBA00004127"/>
    </source>
</evidence>
<proteinExistence type="predicted"/>